<reference evidence="1" key="1">
    <citation type="journal article" date="2021" name="Environ. Microbiol.">
        <title>Gene family expansions and transcriptome signatures uncover fungal adaptations to wood decay.</title>
        <authorList>
            <person name="Hage H."/>
            <person name="Miyauchi S."/>
            <person name="Viragh M."/>
            <person name="Drula E."/>
            <person name="Min B."/>
            <person name="Chaduli D."/>
            <person name="Navarro D."/>
            <person name="Favel A."/>
            <person name="Norest M."/>
            <person name="Lesage-Meessen L."/>
            <person name="Balint B."/>
            <person name="Merenyi Z."/>
            <person name="de Eugenio L."/>
            <person name="Morin E."/>
            <person name="Martinez A.T."/>
            <person name="Baldrian P."/>
            <person name="Stursova M."/>
            <person name="Martinez M.J."/>
            <person name="Novotny C."/>
            <person name="Magnuson J.K."/>
            <person name="Spatafora J.W."/>
            <person name="Maurice S."/>
            <person name="Pangilinan J."/>
            <person name="Andreopoulos W."/>
            <person name="LaButti K."/>
            <person name="Hundley H."/>
            <person name="Na H."/>
            <person name="Kuo A."/>
            <person name="Barry K."/>
            <person name="Lipzen A."/>
            <person name="Henrissat B."/>
            <person name="Riley R."/>
            <person name="Ahrendt S."/>
            <person name="Nagy L.G."/>
            <person name="Grigoriev I.V."/>
            <person name="Martin F."/>
            <person name="Rosso M.N."/>
        </authorList>
    </citation>
    <scope>NUCLEOTIDE SEQUENCE</scope>
    <source>
        <strain evidence="1">CBS 384.51</strain>
    </source>
</reference>
<accession>A0ACB8U7Z3</accession>
<dbReference type="EMBL" id="MU274908">
    <property type="protein sequence ID" value="KAI0090234.1"/>
    <property type="molecule type" value="Genomic_DNA"/>
</dbReference>
<keyword evidence="2" id="KW-1185">Reference proteome</keyword>
<proteinExistence type="predicted"/>
<comment type="caution">
    <text evidence="1">The sequence shown here is derived from an EMBL/GenBank/DDBJ whole genome shotgun (WGS) entry which is preliminary data.</text>
</comment>
<gene>
    <name evidence="1" type="ORF">BDY19DRAFT_939136</name>
</gene>
<protein>
    <submittedName>
        <fullName evidence="1">Uncharacterized protein</fullName>
    </submittedName>
</protein>
<evidence type="ECO:0000313" key="2">
    <source>
        <dbReference type="Proteomes" id="UP001055072"/>
    </source>
</evidence>
<sequence>MPQLIILISLSVLSPSLLRSSQCPLRSQHPSTGSGRVFALTVSIYSHAHLRPPSSPLGSYRCNGILELYAWYYLA</sequence>
<evidence type="ECO:0000313" key="1">
    <source>
        <dbReference type="EMBL" id="KAI0090234.1"/>
    </source>
</evidence>
<dbReference type="Proteomes" id="UP001055072">
    <property type="component" value="Unassembled WGS sequence"/>
</dbReference>
<name>A0ACB8U7Z3_9APHY</name>
<organism evidence="1 2">
    <name type="scientific">Irpex rosettiformis</name>
    <dbReference type="NCBI Taxonomy" id="378272"/>
    <lineage>
        <taxon>Eukaryota</taxon>
        <taxon>Fungi</taxon>
        <taxon>Dikarya</taxon>
        <taxon>Basidiomycota</taxon>
        <taxon>Agaricomycotina</taxon>
        <taxon>Agaricomycetes</taxon>
        <taxon>Polyporales</taxon>
        <taxon>Irpicaceae</taxon>
        <taxon>Irpex</taxon>
    </lineage>
</organism>